<name>K9Z8Z3_CYAAP</name>
<protein>
    <submittedName>
        <fullName evidence="1">Uncharacterized protein</fullName>
    </submittedName>
</protein>
<dbReference type="EMBL" id="CP003947">
    <property type="protein sequence ID" value="AFZ54843.1"/>
    <property type="molecule type" value="Genomic_DNA"/>
</dbReference>
<keyword evidence="2" id="KW-1185">Reference proteome</keyword>
<sequence>MKGLRRLESPIVSYSFCGNILIQVQSAINVVLYNEELWMSAKSDQSEP</sequence>
<gene>
    <name evidence="1" type="ordered locus">Cyan10605_2775</name>
</gene>
<evidence type="ECO:0000313" key="1">
    <source>
        <dbReference type="EMBL" id="AFZ54843.1"/>
    </source>
</evidence>
<accession>K9Z8Z3</accession>
<organism evidence="1 2">
    <name type="scientific">Cyanobacterium aponinum (strain PCC 10605)</name>
    <dbReference type="NCBI Taxonomy" id="755178"/>
    <lineage>
        <taxon>Bacteria</taxon>
        <taxon>Bacillati</taxon>
        <taxon>Cyanobacteriota</taxon>
        <taxon>Cyanophyceae</taxon>
        <taxon>Oscillatoriophycideae</taxon>
        <taxon>Chroococcales</taxon>
        <taxon>Geminocystaceae</taxon>
        <taxon>Cyanobacterium</taxon>
    </lineage>
</organism>
<reference evidence="2" key="1">
    <citation type="journal article" date="2013" name="Proc. Natl. Acad. Sci. U.S.A.">
        <title>Improving the coverage of the cyanobacterial phylum using diversity-driven genome sequencing.</title>
        <authorList>
            <person name="Shih P.M."/>
            <person name="Wu D."/>
            <person name="Latifi A."/>
            <person name="Axen S.D."/>
            <person name="Fewer D.P."/>
            <person name="Talla E."/>
            <person name="Calteau A."/>
            <person name="Cai F."/>
            <person name="Tandeau de Marsac N."/>
            <person name="Rippka R."/>
            <person name="Herdman M."/>
            <person name="Sivonen K."/>
            <person name="Coursin T."/>
            <person name="Laurent T."/>
            <person name="Goodwin L."/>
            <person name="Nolan M."/>
            <person name="Davenport K.W."/>
            <person name="Han C.S."/>
            <person name="Rubin E.M."/>
            <person name="Eisen J.A."/>
            <person name="Woyke T."/>
            <person name="Gugger M."/>
            <person name="Kerfeld C.A."/>
        </authorList>
    </citation>
    <scope>NUCLEOTIDE SEQUENCE [LARGE SCALE GENOMIC DNA]</scope>
    <source>
        <strain evidence="2">PCC 10605</strain>
    </source>
</reference>
<dbReference type="HOGENOM" id="CLU_3151897_0_0_3"/>
<evidence type="ECO:0000313" key="2">
    <source>
        <dbReference type="Proteomes" id="UP000010480"/>
    </source>
</evidence>
<dbReference type="AlphaFoldDB" id="K9Z8Z3"/>
<dbReference type="Proteomes" id="UP000010480">
    <property type="component" value="Chromosome"/>
</dbReference>
<proteinExistence type="predicted"/>
<dbReference type="KEGG" id="can:Cyan10605_2775"/>